<name>A0A8G2EB20_RAOPL</name>
<comment type="caution">
    <text evidence="1">The sequence shown here is derived from an EMBL/GenBank/DDBJ whole genome shotgun (WGS) entry which is preliminary data.</text>
</comment>
<dbReference type="EMBL" id="FLAC01000060">
    <property type="protein sequence ID" value="SAQ15596.1"/>
    <property type="molecule type" value="Genomic_DNA"/>
</dbReference>
<accession>A0A8G2EB20</accession>
<sequence>MQLFDFLPEEFLLTADIGSQRLSLLCAGGKGFHLH</sequence>
<evidence type="ECO:0000313" key="1">
    <source>
        <dbReference type="EMBL" id="SAQ15596.1"/>
    </source>
</evidence>
<protein>
    <submittedName>
        <fullName evidence="1">Uncharacterized protein</fullName>
    </submittedName>
</protein>
<proteinExistence type="predicted"/>
<dbReference type="AlphaFoldDB" id="A0A8G2EB20"/>
<organism evidence="1 2">
    <name type="scientific">Raoultella planticola</name>
    <name type="common">Klebsiella planticola</name>
    <dbReference type="NCBI Taxonomy" id="575"/>
    <lineage>
        <taxon>Bacteria</taxon>
        <taxon>Pseudomonadati</taxon>
        <taxon>Pseudomonadota</taxon>
        <taxon>Gammaproteobacteria</taxon>
        <taxon>Enterobacterales</taxon>
        <taxon>Enterobacteriaceae</taxon>
        <taxon>Klebsiella/Raoultella group</taxon>
        <taxon>Raoultella</taxon>
    </lineage>
</organism>
<evidence type="ECO:0000313" key="2">
    <source>
        <dbReference type="Proteomes" id="UP000078124"/>
    </source>
</evidence>
<reference evidence="1 2" key="1">
    <citation type="submission" date="2016-05" db="EMBL/GenBank/DDBJ databases">
        <authorList>
            <consortium name="Pathogen Informatics"/>
        </authorList>
    </citation>
    <scope>NUCLEOTIDE SEQUENCE [LARGE SCALE GENOMIC DNA]</scope>
    <source>
        <strain evidence="1 2">2880STDY5682802</strain>
    </source>
</reference>
<dbReference type="Proteomes" id="UP000078124">
    <property type="component" value="Unassembled WGS sequence"/>
</dbReference>
<gene>
    <name evidence="1" type="ORF">SAMEA2273876_05651</name>
</gene>